<dbReference type="InterPro" id="IPR013892">
    <property type="entry name" value="Cyt_c_biogenesis_Cmc1-like"/>
</dbReference>
<comment type="subcellular location">
    <subcellularLocation>
        <location evidence="3">Mitochondrion inner membrane</location>
    </subcellularLocation>
</comment>
<dbReference type="EMBL" id="VCAU01000110">
    <property type="protein sequence ID" value="KAF9884856.1"/>
    <property type="molecule type" value="Genomic_DNA"/>
</dbReference>
<evidence type="ECO:0000256" key="1">
    <source>
        <dbReference type="ARBA" id="ARBA00007347"/>
    </source>
</evidence>
<evidence type="ECO:0000313" key="6">
    <source>
        <dbReference type="Proteomes" id="UP001194746"/>
    </source>
</evidence>
<protein>
    <recommendedName>
        <fullName evidence="3">COX assembly mitochondrial protein</fullName>
    </recommendedName>
</protein>
<comment type="caution">
    <text evidence="5">The sequence shown here is derived from an EMBL/GenBank/DDBJ whole genome shotgun (WGS) entry which is preliminary data.</text>
</comment>
<dbReference type="AlphaFoldDB" id="A0AAD4CE81"/>
<keyword evidence="3" id="KW-0496">Mitochondrion</keyword>
<reference evidence="5" key="2">
    <citation type="submission" date="2020-02" db="EMBL/GenBank/DDBJ databases">
        <authorList>
            <person name="Gilchrist C.L.M."/>
            <person name="Chooi Y.-H."/>
        </authorList>
    </citation>
    <scope>NUCLEOTIDE SEQUENCE</scope>
    <source>
        <strain evidence="5">MST-FP2251</strain>
    </source>
</reference>
<reference evidence="5" key="1">
    <citation type="journal article" date="2019" name="Beilstein J. Org. Chem.">
        <title>Nanangenines: drimane sesquiterpenoids as the dominant metabolite cohort of a novel Australian fungus, Aspergillus nanangensis.</title>
        <authorList>
            <person name="Lacey H.J."/>
            <person name="Gilchrist C.L.M."/>
            <person name="Crombie A."/>
            <person name="Kalaitzis J.A."/>
            <person name="Vuong D."/>
            <person name="Rutledge P.J."/>
            <person name="Turner P."/>
            <person name="Pitt J.I."/>
            <person name="Lacey E."/>
            <person name="Chooi Y.H."/>
            <person name="Piggott A.M."/>
        </authorList>
    </citation>
    <scope>NUCLEOTIDE SEQUENCE</scope>
    <source>
        <strain evidence="5">MST-FP2251</strain>
    </source>
</reference>
<accession>A0AAD4CE81</accession>
<dbReference type="PANTHER" id="PTHR22977">
    <property type="entry name" value="COX ASSEMBLY MITOCHONDRIAL PROTEIN"/>
    <property type="match status" value="1"/>
</dbReference>
<evidence type="ECO:0000256" key="3">
    <source>
        <dbReference type="RuleBase" id="RU364104"/>
    </source>
</evidence>
<evidence type="ECO:0000313" key="5">
    <source>
        <dbReference type="EMBL" id="KAF9884856.1"/>
    </source>
</evidence>
<evidence type="ECO:0000256" key="4">
    <source>
        <dbReference type="SAM" id="MobiDB-lite"/>
    </source>
</evidence>
<organism evidence="5 6">
    <name type="scientific">Aspergillus nanangensis</name>
    <dbReference type="NCBI Taxonomy" id="2582783"/>
    <lineage>
        <taxon>Eukaryota</taxon>
        <taxon>Fungi</taxon>
        <taxon>Dikarya</taxon>
        <taxon>Ascomycota</taxon>
        <taxon>Pezizomycotina</taxon>
        <taxon>Eurotiomycetes</taxon>
        <taxon>Eurotiomycetidae</taxon>
        <taxon>Eurotiales</taxon>
        <taxon>Aspergillaceae</taxon>
        <taxon>Aspergillus</taxon>
        <taxon>Aspergillus subgen. Circumdati</taxon>
    </lineage>
</organism>
<dbReference type="Proteomes" id="UP001194746">
    <property type="component" value="Unassembled WGS sequence"/>
</dbReference>
<gene>
    <name evidence="5" type="ORF">FE257_001199</name>
</gene>
<keyword evidence="3" id="KW-0472">Membrane</keyword>
<dbReference type="PANTHER" id="PTHR22977:SF5">
    <property type="entry name" value="COX ASSEMBLY MITOCHONDRIAL PROTEIN HOMOLOG"/>
    <property type="match status" value="1"/>
</dbReference>
<sequence>MSSTTPSTSASSSSDSSSSSSSSTTPKYNLRNPLPLSATQETEVKKIFYKRVRSHCAPEIKAFAECAVNRTVTATWVCRSQRLTMNSCMLAHAKPEEEDRAREEWFATYEERRRQRDEDLAKVEQRRTEVIRLMREDEARRAKQGSS</sequence>
<name>A0AAD4CE81_ASPNN</name>
<dbReference type="GO" id="GO:0005743">
    <property type="term" value="C:mitochondrial inner membrane"/>
    <property type="evidence" value="ECO:0007669"/>
    <property type="project" value="UniProtKB-SubCell"/>
</dbReference>
<keyword evidence="6" id="KW-1185">Reference proteome</keyword>
<keyword evidence="3" id="KW-0999">Mitochondrion inner membrane</keyword>
<proteinExistence type="inferred from homology"/>
<keyword evidence="3" id="KW-0143">Chaperone</keyword>
<dbReference type="Pfam" id="PF08583">
    <property type="entry name" value="Cmc1"/>
    <property type="match status" value="1"/>
</dbReference>
<evidence type="ECO:0000256" key="2">
    <source>
        <dbReference type="ARBA" id="ARBA00023157"/>
    </source>
</evidence>
<comment type="similarity">
    <text evidence="1 3">Belongs to the CMC family.</text>
</comment>
<comment type="function">
    <text evidence="3">Required for mitochondrial cytochrome c oxidase (COX) assembly and respiration.</text>
</comment>
<feature type="region of interest" description="Disordered" evidence="4">
    <location>
        <begin position="1"/>
        <end position="36"/>
    </location>
</feature>
<feature type="compositionally biased region" description="Low complexity" evidence="4">
    <location>
        <begin position="1"/>
        <end position="25"/>
    </location>
</feature>
<keyword evidence="2" id="KW-1015">Disulfide bond</keyword>